<dbReference type="Proteomes" id="UP000629287">
    <property type="component" value="Unassembled WGS sequence"/>
</dbReference>
<dbReference type="RefSeq" id="WP_046914921.1">
    <property type="nucleotide sequence ID" value="NZ_JADBGF010000001.1"/>
</dbReference>
<dbReference type="AlphaFoldDB" id="A0A8I0TSQ3"/>
<evidence type="ECO:0000313" key="2">
    <source>
        <dbReference type="Proteomes" id="UP000629287"/>
    </source>
</evidence>
<name>A0A8I0TSQ3_9ACTN</name>
<dbReference type="EMBL" id="JADBGF010000001">
    <property type="protein sequence ID" value="MBE1598954.1"/>
    <property type="molecule type" value="Genomic_DNA"/>
</dbReference>
<comment type="caution">
    <text evidence="1">The sequence shown here is derived from an EMBL/GenBank/DDBJ whole genome shotgun (WGS) entry which is preliminary data.</text>
</comment>
<dbReference type="GeneID" id="86829641"/>
<keyword evidence="2" id="KW-1185">Reference proteome</keyword>
<organism evidence="1 2">
    <name type="scientific">Streptomyces stelliscabiei</name>
    <dbReference type="NCBI Taxonomy" id="146820"/>
    <lineage>
        <taxon>Bacteria</taxon>
        <taxon>Bacillati</taxon>
        <taxon>Actinomycetota</taxon>
        <taxon>Actinomycetes</taxon>
        <taxon>Kitasatosporales</taxon>
        <taxon>Streptomycetaceae</taxon>
        <taxon>Streptomyces</taxon>
    </lineage>
</organism>
<evidence type="ECO:0000313" key="1">
    <source>
        <dbReference type="EMBL" id="MBE1598954.1"/>
    </source>
</evidence>
<gene>
    <name evidence="1" type="ORF">H4687_005083</name>
</gene>
<reference evidence="1 2" key="1">
    <citation type="submission" date="2020-10" db="EMBL/GenBank/DDBJ databases">
        <title>Sequencing the genomes of 1000 actinobacteria strains.</title>
        <authorList>
            <person name="Klenk H.-P."/>
        </authorList>
    </citation>
    <scope>NUCLEOTIDE SEQUENCE [LARGE SCALE GENOMIC DNA]</scope>
    <source>
        <strain evidence="1 2">DSM 41803</strain>
    </source>
</reference>
<sequence>MPYDLGATARLTAQCRDPGGTLITASTAVATVTLPDETVVTPAVTNTGIGLYRADYVTVQPGRHTVRWVFTTPAHAYADSFDVREAALPTVLSLADAKELLKKNGQDDDARVRFWLDATTRAVEYFVGPVIVRQVVEDHHVGVVHALALHRTPAVSLVSLAALLSGGTSYDVNTLNLDGAKGIVTRKDGSLLVGPLRATYRAGRPVISPNIPAAAQVILQHLWRTQTGEGRPQRGTSDYDVTEPIPGLGYAIPNRAVQLMNPDDQGPGMA</sequence>
<protein>
    <submittedName>
        <fullName evidence="1">Uncharacterized protein</fullName>
    </submittedName>
</protein>
<accession>A0A8I0TSQ3</accession>
<dbReference type="OrthoDB" id="4940937at2"/>
<proteinExistence type="predicted"/>